<protein>
    <submittedName>
        <fullName evidence="4">Uncharacterized protein C1683.06c-like</fullName>
    </submittedName>
</protein>
<dbReference type="RefSeq" id="XP_017777775.1">
    <property type="nucleotide sequence ID" value="XM_017922286.1"/>
</dbReference>
<evidence type="ECO:0000313" key="4">
    <source>
        <dbReference type="RefSeq" id="XP_017777775.1"/>
    </source>
</evidence>
<dbReference type="SUPFAM" id="SSF53590">
    <property type="entry name" value="Nucleoside hydrolase"/>
    <property type="match status" value="1"/>
</dbReference>
<gene>
    <name evidence="4" type="primary">LOC108563570</name>
</gene>
<proteinExistence type="inferred from homology"/>
<evidence type="ECO:0000313" key="3">
    <source>
        <dbReference type="Proteomes" id="UP000695000"/>
    </source>
</evidence>
<dbReference type="InterPro" id="IPR052775">
    <property type="entry name" value="IUN_hydrolase"/>
</dbReference>
<dbReference type="GeneID" id="108563570"/>
<accession>A0ABM1MT75</accession>
<dbReference type="PANTHER" id="PTHR46190:SF1">
    <property type="entry name" value="SI:CH211-201H21.5"/>
    <property type="match status" value="1"/>
</dbReference>
<dbReference type="Pfam" id="PF01156">
    <property type="entry name" value="IU_nuc_hydro"/>
    <property type="match status" value="1"/>
</dbReference>
<evidence type="ECO:0000259" key="2">
    <source>
        <dbReference type="Pfam" id="PF01156"/>
    </source>
</evidence>
<comment type="similarity">
    <text evidence="1">Belongs to the IUNH family.</text>
</comment>
<organism evidence="3 4">
    <name type="scientific">Nicrophorus vespilloides</name>
    <name type="common">Boreal carrion beetle</name>
    <dbReference type="NCBI Taxonomy" id="110193"/>
    <lineage>
        <taxon>Eukaryota</taxon>
        <taxon>Metazoa</taxon>
        <taxon>Ecdysozoa</taxon>
        <taxon>Arthropoda</taxon>
        <taxon>Hexapoda</taxon>
        <taxon>Insecta</taxon>
        <taxon>Pterygota</taxon>
        <taxon>Neoptera</taxon>
        <taxon>Endopterygota</taxon>
        <taxon>Coleoptera</taxon>
        <taxon>Polyphaga</taxon>
        <taxon>Staphyliniformia</taxon>
        <taxon>Silphidae</taxon>
        <taxon>Nicrophorinae</taxon>
        <taxon>Nicrophorus</taxon>
    </lineage>
</organism>
<evidence type="ECO:0000256" key="1">
    <source>
        <dbReference type="ARBA" id="ARBA00009176"/>
    </source>
</evidence>
<dbReference type="InterPro" id="IPR036452">
    <property type="entry name" value="Ribo_hydro-like"/>
</dbReference>
<dbReference type="Proteomes" id="UP000695000">
    <property type="component" value="Unplaced"/>
</dbReference>
<reference evidence="4" key="1">
    <citation type="submission" date="2025-08" db="UniProtKB">
        <authorList>
            <consortium name="RefSeq"/>
        </authorList>
    </citation>
    <scope>IDENTIFICATION</scope>
    <source>
        <tissue evidence="4">Whole Larva</tissue>
    </source>
</reference>
<dbReference type="PANTHER" id="PTHR46190">
    <property type="entry name" value="SI:CH211-201H21.5-RELATED"/>
    <property type="match status" value="1"/>
</dbReference>
<sequence>METVKRKVDFGVFSNTTKMLKTLCFLAVILHVTTSRLIFTKPDKRVIIDVDGGIDDYQALTILINADNQLMIKIEAIICTDGNTELKNVENNVLRLLQAADRTDIPVYSGSYEQILPHKEEMPKWYGEDGFADLKYKREPNRYLLKKELAQVAVYNIISRNPGKVSLIVLGPQTNSALGFRIYQKYGEYLKDMHIMGGNFGEDEVEFNFLFDPEAADIVLTTTKCPITMFTWQACAKANFTFGTLFNITGISNPVWNLMEKAERKLFKDNKESIDSQWFACDPVTAAVYLYPEETILSSSQHSLQVKLSEPNRGLTVDDDSRTEKQIKVIEKVDWKFFMTGFIESFKKICTNRICVDQGVIS</sequence>
<dbReference type="Gene3D" id="3.90.245.10">
    <property type="entry name" value="Ribonucleoside hydrolase-like"/>
    <property type="match status" value="1"/>
</dbReference>
<dbReference type="InterPro" id="IPR001910">
    <property type="entry name" value="Inosine/uridine_hydrolase_dom"/>
</dbReference>
<name>A0ABM1MT75_NICVS</name>
<feature type="domain" description="Inosine/uridine-preferring nucleoside hydrolase" evidence="2">
    <location>
        <begin position="46"/>
        <end position="339"/>
    </location>
</feature>
<keyword evidence="3" id="KW-1185">Reference proteome</keyword>